<evidence type="ECO:0000259" key="1">
    <source>
        <dbReference type="SMART" id="SM00986"/>
    </source>
</evidence>
<dbReference type="InterPro" id="IPR005122">
    <property type="entry name" value="Uracil-DNA_glycosylase-like"/>
</dbReference>
<dbReference type="Gene3D" id="3.40.470.10">
    <property type="entry name" value="Uracil-DNA glycosylase-like domain"/>
    <property type="match status" value="1"/>
</dbReference>
<dbReference type="Proteomes" id="UP001595548">
    <property type="component" value="Unassembled WGS sequence"/>
</dbReference>
<dbReference type="InterPro" id="IPR036895">
    <property type="entry name" value="Uracil-DNA_glycosylase-like_sf"/>
</dbReference>
<feature type="domain" description="Uracil-DNA glycosylase-like" evidence="1">
    <location>
        <begin position="29"/>
        <end position="185"/>
    </location>
</feature>
<sequence length="196" mass="22488">MNYTSSPLMERIRRCTLCEQHLPLAPKPVLQAERNAKILIAAQAPGKLAHEAGRPFDDPSGDRLRRWLGVSHEQFYDPGLFALVPMGFCYPGTRAGGDLPPRPECAPTWREELLEYLSQIKLTLVIGQYAQTYHLPNSERTLTERVGNWRKYWPAQLPLPHPSGRNNRWLAKNPWFEQEVIPALQIRVQEILNNQS</sequence>
<accession>A0ABV7HLR2</accession>
<name>A0ABV7HLR2_9GAMM</name>
<comment type="caution">
    <text evidence="2">The sequence shown here is derived from an EMBL/GenBank/DDBJ whole genome shotgun (WGS) entry which is preliminary data.</text>
</comment>
<organism evidence="2 3">
    <name type="scientific">Gilvimarinus japonicus</name>
    <dbReference type="NCBI Taxonomy" id="1796469"/>
    <lineage>
        <taxon>Bacteria</taxon>
        <taxon>Pseudomonadati</taxon>
        <taxon>Pseudomonadota</taxon>
        <taxon>Gammaproteobacteria</taxon>
        <taxon>Cellvibrionales</taxon>
        <taxon>Cellvibrionaceae</taxon>
        <taxon>Gilvimarinus</taxon>
    </lineage>
</organism>
<dbReference type="InterPro" id="IPR047124">
    <property type="entry name" value="HI_0220.2"/>
</dbReference>
<proteinExistence type="predicted"/>
<dbReference type="PANTHER" id="PTHR42160">
    <property type="entry name" value="URACIL-DNA GLYCOSYLASE SUPERFAMILY PROTEIN"/>
    <property type="match status" value="1"/>
</dbReference>
<protein>
    <submittedName>
        <fullName evidence="2">Uracil-DNA glycosylase family protein</fullName>
    </submittedName>
</protein>
<evidence type="ECO:0000313" key="3">
    <source>
        <dbReference type="Proteomes" id="UP001595548"/>
    </source>
</evidence>
<dbReference type="SUPFAM" id="SSF52141">
    <property type="entry name" value="Uracil-DNA glycosylase-like"/>
    <property type="match status" value="1"/>
</dbReference>
<dbReference type="EMBL" id="JBHRTL010000006">
    <property type="protein sequence ID" value="MFC3154774.1"/>
    <property type="molecule type" value="Genomic_DNA"/>
</dbReference>
<reference evidence="3" key="1">
    <citation type="journal article" date="2019" name="Int. J. Syst. Evol. Microbiol.">
        <title>The Global Catalogue of Microorganisms (GCM) 10K type strain sequencing project: providing services to taxonomists for standard genome sequencing and annotation.</title>
        <authorList>
            <consortium name="The Broad Institute Genomics Platform"/>
            <consortium name="The Broad Institute Genome Sequencing Center for Infectious Disease"/>
            <person name="Wu L."/>
            <person name="Ma J."/>
        </authorList>
    </citation>
    <scope>NUCLEOTIDE SEQUENCE [LARGE SCALE GENOMIC DNA]</scope>
    <source>
        <strain evidence="3">KCTC 52141</strain>
    </source>
</reference>
<dbReference type="SMART" id="SM00987">
    <property type="entry name" value="UreE_C"/>
    <property type="match status" value="1"/>
</dbReference>
<keyword evidence="3" id="KW-1185">Reference proteome</keyword>
<evidence type="ECO:0000313" key="2">
    <source>
        <dbReference type="EMBL" id="MFC3154774.1"/>
    </source>
</evidence>
<dbReference type="SMART" id="SM00986">
    <property type="entry name" value="UDG"/>
    <property type="match status" value="1"/>
</dbReference>
<dbReference type="PANTHER" id="PTHR42160:SF1">
    <property type="entry name" value="URACIL-DNA GLYCOSYLASE SUPERFAMILY PROTEIN"/>
    <property type="match status" value="1"/>
</dbReference>
<dbReference type="RefSeq" id="WP_382415199.1">
    <property type="nucleotide sequence ID" value="NZ_AP031500.1"/>
</dbReference>
<gene>
    <name evidence="2" type="ORF">ACFOEB_06115</name>
</gene>
<dbReference type="CDD" id="cd10033">
    <property type="entry name" value="UDG_like"/>
    <property type="match status" value="1"/>
</dbReference>
<dbReference type="Pfam" id="PF03167">
    <property type="entry name" value="UDG"/>
    <property type="match status" value="1"/>
</dbReference>